<dbReference type="GO" id="GO:0015450">
    <property type="term" value="F:protein-transporting ATPase activity"/>
    <property type="evidence" value="ECO:0007669"/>
    <property type="project" value="InterPro"/>
</dbReference>
<accession>A0A3B1D9I5</accession>
<keyword evidence="9 11" id="KW-0472">Membrane</keyword>
<dbReference type="Pfam" id="PF03840">
    <property type="entry name" value="SecG"/>
    <property type="match status" value="1"/>
</dbReference>
<evidence type="ECO:0000256" key="5">
    <source>
        <dbReference type="ARBA" id="ARBA00022692"/>
    </source>
</evidence>
<dbReference type="EMBL" id="UOGB01000327">
    <property type="protein sequence ID" value="VAX25337.1"/>
    <property type="molecule type" value="Genomic_DNA"/>
</dbReference>
<evidence type="ECO:0000256" key="1">
    <source>
        <dbReference type="ARBA" id="ARBA00004651"/>
    </source>
</evidence>
<proteinExistence type="inferred from homology"/>
<evidence type="ECO:0000256" key="2">
    <source>
        <dbReference type="ARBA" id="ARBA00008445"/>
    </source>
</evidence>
<evidence type="ECO:0000256" key="8">
    <source>
        <dbReference type="ARBA" id="ARBA00023010"/>
    </source>
</evidence>
<feature type="compositionally biased region" description="Low complexity" evidence="10">
    <location>
        <begin position="80"/>
        <end position="111"/>
    </location>
</feature>
<reference evidence="12" key="1">
    <citation type="submission" date="2018-06" db="EMBL/GenBank/DDBJ databases">
        <authorList>
            <person name="Zhirakovskaya E."/>
        </authorList>
    </citation>
    <scope>NUCLEOTIDE SEQUENCE</scope>
</reference>
<comment type="subcellular location">
    <subcellularLocation>
        <location evidence="1">Cell membrane</location>
        <topology evidence="1">Multi-pass membrane protein</topology>
    </subcellularLocation>
</comment>
<evidence type="ECO:0000256" key="11">
    <source>
        <dbReference type="SAM" id="Phobius"/>
    </source>
</evidence>
<evidence type="ECO:0000256" key="10">
    <source>
        <dbReference type="SAM" id="MobiDB-lite"/>
    </source>
</evidence>
<dbReference type="PANTHER" id="PTHR34182">
    <property type="entry name" value="PROTEIN-EXPORT MEMBRANE PROTEIN SECG"/>
    <property type="match status" value="1"/>
</dbReference>
<keyword evidence="4" id="KW-1003">Cell membrane</keyword>
<dbReference type="GO" id="GO:0043952">
    <property type="term" value="P:protein transport by the Sec complex"/>
    <property type="evidence" value="ECO:0007669"/>
    <property type="project" value="TreeGrafter"/>
</dbReference>
<evidence type="ECO:0000313" key="12">
    <source>
        <dbReference type="EMBL" id="VAX25337.1"/>
    </source>
</evidence>
<name>A0A3B1D9I5_9ZZZZ</name>
<evidence type="ECO:0008006" key="13">
    <source>
        <dbReference type="Google" id="ProtNLM"/>
    </source>
</evidence>
<dbReference type="NCBIfam" id="TIGR00810">
    <property type="entry name" value="secG"/>
    <property type="match status" value="1"/>
</dbReference>
<keyword evidence="6" id="KW-0653">Protein transport</keyword>
<dbReference type="GO" id="GO:0009306">
    <property type="term" value="P:protein secretion"/>
    <property type="evidence" value="ECO:0007669"/>
    <property type="project" value="InterPro"/>
</dbReference>
<evidence type="ECO:0000256" key="9">
    <source>
        <dbReference type="ARBA" id="ARBA00023136"/>
    </source>
</evidence>
<dbReference type="GO" id="GO:0005886">
    <property type="term" value="C:plasma membrane"/>
    <property type="evidence" value="ECO:0007669"/>
    <property type="project" value="UniProtKB-SubCell"/>
</dbReference>
<protein>
    <recommendedName>
        <fullName evidence="13">Protein translocase membrane subunit SecG</fullName>
    </recommendedName>
</protein>
<feature type="region of interest" description="Disordered" evidence="10">
    <location>
        <begin position="80"/>
        <end position="141"/>
    </location>
</feature>
<keyword evidence="8" id="KW-0811">Translocation</keyword>
<dbReference type="PANTHER" id="PTHR34182:SF1">
    <property type="entry name" value="PROTEIN-EXPORT MEMBRANE PROTEIN SECG"/>
    <property type="match status" value="1"/>
</dbReference>
<dbReference type="PRINTS" id="PR01651">
    <property type="entry name" value="SECGEXPORT"/>
</dbReference>
<dbReference type="AlphaFoldDB" id="A0A3B1D9I5"/>
<keyword evidence="3" id="KW-0813">Transport</keyword>
<evidence type="ECO:0000256" key="4">
    <source>
        <dbReference type="ARBA" id="ARBA00022475"/>
    </source>
</evidence>
<dbReference type="InterPro" id="IPR004692">
    <property type="entry name" value="SecG"/>
</dbReference>
<dbReference type="GO" id="GO:0065002">
    <property type="term" value="P:intracellular protein transmembrane transport"/>
    <property type="evidence" value="ECO:0007669"/>
    <property type="project" value="TreeGrafter"/>
</dbReference>
<keyword evidence="7 11" id="KW-1133">Transmembrane helix</keyword>
<organism evidence="12">
    <name type="scientific">hydrothermal vent metagenome</name>
    <dbReference type="NCBI Taxonomy" id="652676"/>
    <lineage>
        <taxon>unclassified sequences</taxon>
        <taxon>metagenomes</taxon>
        <taxon>ecological metagenomes</taxon>
    </lineage>
</organism>
<sequence>MIDTLVLAVHIMVAVALIVIVLFQQGKGASMGSAFGGSSQTLFGSRGPATALAKITTGAAVIFMITSITLSVLSRGASEESVVSTSETQVELPVALPEKAPASESAGPSAPVDESEPKPEESSPSAPTGPLEAGPDAGKSN</sequence>
<comment type="similarity">
    <text evidence="2">Belongs to the SecG family.</text>
</comment>
<evidence type="ECO:0000256" key="3">
    <source>
        <dbReference type="ARBA" id="ARBA00022448"/>
    </source>
</evidence>
<evidence type="ECO:0000256" key="7">
    <source>
        <dbReference type="ARBA" id="ARBA00022989"/>
    </source>
</evidence>
<evidence type="ECO:0000256" key="6">
    <source>
        <dbReference type="ARBA" id="ARBA00022927"/>
    </source>
</evidence>
<feature type="transmembrane region" description="Helical" evidence="11">
    <location>
        <begin position="6"/>
        <end position="23"/>
    </location>
</feature>
<keyword evidence="5 11" id="KW-0812">Transmembrane</keyword>
<gene>
    <name evidence="12" type="ORF">MNBD_NITROSPINAE03-1280</name>
</gene>